<evidence type="ECO:0000256" key="1">
    <source>
        <dbReference type="SAM" id="Phobius"/>
    </source>
</evidence>
<dbReference type="InterPro" id="IPR004245">
    <property type="entry name" value="DUF229"/>
</dbReference>
<dbReference type="OMA" id="ITCAHIG"/>
<sequence>MTILINFAKSVNLRPKLSTLLIFILLTLCFWWLSVNFISPIDKLDDDRGNFPRNSNLMAKKASHYGNEKNGLIFSKSTVESSVNLDLEYEELECKFARLDPWDPSILQYVYHPRSIECPQRQYNLTYISYNGTLNLNTTQLDLYLKNHDLKLEDINCTYSTYDRHPTAHDDRKSHYYQDGYISPHRPVILDTEIVETKCELKKNRSEIYFNIHAHPLMQKPNRTFAKHGASETKEDQLSVLMLMLDSTSVSVLKRHLIKTYDYIKNVMKFKIFNGFSKVGDNSFPNMIAALTGLV</sequence>
<dbReference type="PANTHER" id="PTHR10974">
    <property type="entry name" value="FI08016P-RELATED"/>
    <property type="match status" value="1"/>
</dbReference>
<protein>
    <submittedName>
        <fullName evidence="3">Uncharacterized protein</fullName>
    </submittedName>
</protein>
<feature type="transmembrane region" description="Helical" evidence="1">
    <location>
        <begin position="20"/>
        <end position="38"/>
    </location>
</feature>
<accession>A0A915IEU3</accession>
<dbReference type="WBParaSite" id="nRc.2.0.1.t12689-RA">
    <property type="protein sequence ID" value="nRc.2.0.1.t12689-RA"/>
    <property type="gene ID" value="nRc.2.0.1.g12689"/>
</dbReference>
<dbReference type="GO" id="GO:0005615">
    <property type="term" value="C:extracellular space"/>
    <property type="evidence" value="ECO:0007669"/>
    <property type="project" value="TreeGrafter"/>
</dbReference>
<keyword evidence="1" id="KW-1133">Transmembrane helix</keyword>
<dbReference type="Pfam" id="PF02995">
    <property type="entry name" value="DUF229"/>
    <property type="match status" value="1"/>
</dbReference>
<name>A0A915IEU3_ROMCU</name>
<dbReference type="PANTHER" id="PTHR10974:SF1">
    <property type="entry name" value="FI08016P-RELATED"/>
    <property type="match status" value="1"/>
</dbReference>
<organism evidence="2 3">
    <name type="scientific">Romanomermis culicivorax</name>
    <name type="common">Nematode worm</name>
    <dbReference type="NCBI Taxonomy" id="13658"/>
    <lineage>
        <taxon>Eukaryota</taxon>
        <taxon>Metazoa</taxon>
        <taxon>Ecdysozoa</taxon>
        <taxon>Nematoda</taxon>
        <taxon>Enoplea</taxon>
        <taxon>Dorylaimia</taxon>
        <taxon>Mermithida</taxon>
        <taxon>Mermithoidea</taxon>
        <taxon>Mermithidae</taxon>
        <taxon>Romanomermis</taxon>
    </lineage>
</organism>
<evidence type="ECO:0000313" key="3">
    <source>
        <dbReference type="WBParaSite" id="nRc.2.0.1.t12689-RA"/>
    </source>
</evidence>
<keyword evidence="1" id="KW-0812">Transmembrane</keyword>
<evidence type="ECO:0000313" key="2">
    <source>
        <dbReference type="Proteomes" id="UP000887565"/>
    </source>
</evidence>
<keyword evidence="2" id="KW-1185">Reference proteome</keyword>
<dbReference type="AlphaFoldDB" id="A0A915IEU3"/>
<dbReference type="Proteomes" id="UP000887565">
    <property type="component" value="Unplaced"/>
</dbReference>
<proteinExistence type="predicted"/>
<reference evidence="3" key="1">
    <citation type="submission" date="2022-11" db="UniProtKB">
        <authorList>
            <consortium name="WormBaseParasite"/>
        </authorList>
    </citation>
    <scope>IDENTIFICATION</scope>
</reference>
<keyword evidence="1" id="KW-0472">Membrane</keyword>